<evidence type="ECO:0000313" key="20">
    <source>
        <dbReference type="Proteomes" id="UP000294003"/>
    </source>
</evidence>
<keyword evidence="7" id="KW-0560">Oxidoreductase</keyword>
<name>A0ABY0GUU5_9PEZI</name>
<dbReference type="PANTHER" id="PTHR33353">
    <property type="entry name" value="PUTATIVE (AFU_ORTHOLOGUE AFUA_1G12560)-RELATED"/>
    <property type="match status" value="1"/>
</dbReference>
<dbReference type="InterPro" id="IPR005103">
    <property type="entry name" value="AA9_LPMO"/>
</dbReference>
<comment type="cofactor">
    <cofactor evidence="1">
        <name>Cu(2+)</name>
        <dbReference type="ChEBI" id="CHEBI:29036"/>
    </cofactor>
</comment>
<dbReference type="Pfam" id="PF03443">
    <property type="entry name" value="AA9"/>
    <property type="match status" value="1"/>
</dbReference>
<dbReference type="InterPro" id="IPR049892">
    <property type="entry name" value="AA9"/>
</dbReference>
<keyword evidence="10" id="KW-1015">Disulfide bond</keyword>
<evidence type="ECO:0000256" key="6">
    <source>
        <dbReference type="ARBA" id="ARBA00023001"/>
    </source>
</evidence>
<proteinExistence type="inferred from homology"/>
<feature type="domain" description="Auxiliary Activity family 9 catalytic" evidence="18">
    <location>
        <begin position="21"/>
        <end position="220"/>
    </location>
</feature>
<evidence type="ECO:0000256" key="14">
    <source>
        <dbReference type="ARBA" id="ARBA00045077"/>
    </source>
</evidence>
<keyword evidence="5 17" id="KW-0732">Signal</keyword>
<feature type="signal peptide" evidence="17">
    <location>
        <begin position="1"/>
        <end position="20"/>
    </location>
</feature>
<evidence type="ECO:0000256" key="2">
    <source>
        <dbReference type="ARBA" id="ARBA00004613"/>
    </source>
</evidence>
<keyword evidence="9" id="KW-0503">Monooxygenase</keyword>
<protein>
    <recommendedName>
        <fullName evidence="15">lytic cellulose monooxygenase (C4-dehydrogenating)</fullName>
        <ecNumber evidence="15">1.14.99.56</ecNumber>
    </recommendedName>
</protein>
<evidence type="ECO:0000256" key="17">
    <source>
        <dbReference type="SAM" id="SignalP"/>
    </source>
</evidence>
<evidence type="ECO:0000256" key="4">
    <source>
        <dbReference type="ARBA" id="ARBA00022723"/>
    </source>
</evidence>
<keyword evidence="20" id="KW-1185">Reference proteome</keyword>
<evidence type="ECO:0000256" key="7">
    <source>
        <dbReference type="ARBA" id="ARBA00023002"/>
    </source>
</evidence>
<evidence type="ECO:0000259" key="18">
    <source>
        <dbReference type="Pfam" id="PF03443"/>
    </source>
</evidence>
<dbReference type="Gene3D" id="2.70.50.70">
    <property type="match status" value="1"/>
</dbReference>
<organism evidence="19 20">
    <name type="scientific">Monosporascus cannonballus</name>
    <dbReference type="NCBI Taxonomy" id="155416"/>
    <lineage>
        <taxon>Eukaryota</taxon>
        <taxon>Fungi</taxon>
        <taxon>Dikarya</taxon>
        <taxon>Ascomycota</taxon>
        <taxon>Pezizomycotina</taxon>
        <taxon>Sordariomycetes</taxon>
        <taxon>Xylariomycetidae</taxon>
        <taxon>Xylariales</taxon>
        <taxon>Xylariales incertae sedis</taxon>
        <taxon>Monosporascus</taxon>
    </lineage>
</organism>
<evidence type="ECO:0000256" key="9">
    <source>
        <dbReference type="ARBA" id="ARBA00023033"/>
    </source>
</evidence>
<gene>
    <name evidence="19" type="ORF">DL762_010625</name>
</gene>
<evidence type="ECO:0000256" key="12">
    <source>
        <dbReference type="ARBA" id="ARBA00023326"/>
    </source>
</evidence>
<feature type="compositionally biased region" description="Pro residues" evidence="16">
    <location>
        <begin position="273"/>
        <end position="287"/>
    </location>
</feature>
<dbReference type="CDD" id="cd21175">
    <property type="entry name" value="LPMO_AA9"/>
    <property type="match status" value="1"/>
</dbReference>
<feature type="chain" id="PRO_5045305538" description="lytic cellulose monooxygenase (C4-dehydrogenating)" evidence="17">
    <location>
        <begin position="21"/>
        <end position="324"/>
    </location>
</feature>
<evidence type="ECO:0000313" key="19">
    <source>
        <dbReference type="EMBL" id="RYO73893.1"/>
    </source>
</evidence>
<evidence type="ECO:0000256" key="13">
    <source>
        <dbReference type="ARBA" id="ARBA00044502"/>
    </source>
</evidence>
<feature type="region of interest" description="Disordered" evidence="16">
    <location>
        <begin position="236"/>
        <end position="296"/>
    </location>
</feature>
<dbReference type="PANTHER" id="PTHR33353:SF9">
    <property type="entry name" value="ENDOGLUCANASE II"/>
    <property type="match status" value="1"/>
</dbReference>
<keyword evidence="3" id="KW-0964">Secreted</keyword>
<dbReference type="Proteomes" id="UP000294003">
    <property type="component" value="Unassembled WGS sequence"/>
</dbReference>
<keyword evidence="6" id="KW-0136">Cellulose degradation</keyword>
<keyword evidence="8" id="KW-0186">Copper</keyword>
<sequence>MKSTIVALAASAMMTTSVMGHATFQQFWINGEDQGTTCARLPPSNSPVRDPTSNDMRCNANAAPASGTCPVTAGDTITVEMHQHNSRSCSEEAIGGAHHGPVLVYLSKVEDAAAADGSGSWFKIFESGYDASTGKWGNDVLNDNCGKQDVVLPADLAPGDYLVRAETIALHAAGGPGGAEFYMSCYQITVSGGGSAEPEGVEFPGAYDAQDPGILISIYGDFGNYVIPGPEVYESGATGGSGGSPAPAPVPTTTAAPSSAAPSATSTATAAPTSPPTPSTPSEPVPSSPAGDDEKLYTLDSFIAMLREMSGSPSNARRHARSLY</sequence>
<comment type="caution">
    <text evidence="19">The sequence shown here is derived from an EMBL/GenBank/DDBJ whole genome shotgun (WGS) entry which is preliminary data.</text>
</comment>
<evidence type="ECO:0000256" key="8">
    <source>
        <dbReference type="ARBA" id="ARBA00023008"/>
    </source>
</evidence>
<keyword evidence="11" id="KW-0119">Carbohydrate metabolism</keyword>
<dbReference type="EC" id="1.14.99.56" evidence="15"/>
<keyword evidence="4" id="KW-0479">Metal-binding</keyword>
<accession>A0ABY0GUU5</accession>
<evidence type="ECO:0000256" key="11">
    <source>
        <dbReference type="ARBA" id="ARBA00023277"/>
    </source>
</evidence>
<feature type="compositionally biased region" description="Low complexity" evidence="16">
    <location>
        <begin position="251"/>
        <end position="272"/>
    </location>
</feature>
<comment type="subcellular location">
    <subcellularLocation>
        <location evidence="2">Secreted</location>
    </subcellularLocation>
</comment>
<reference evidence="19 20" key="1">
    <citation type="submission" date="2018-06" db="EMBL/GenBank/DDBJ databases">
        <title>Complete Genomes of Monosporascus.</title>
        <authorList>
            <person name="Robinson A.J."/>
            <person name="Natvig D.O."/>
        </authorList>
    </citation>
    <scope>NUCLEOTIDE SEQUENCE [LARGE SCALE GENOMIC DNA]</scope>
    <source>
        <strain evidence="19 20">CBS 609.92</strain>
    </source>
</reference>
<comment type="similarity">
    <text evidence="13">Belongs to the polysaccharide monooxygenase AA9 family.</text>
</comment>
<keyword evidence="12" id="KW-0624">Polysaccharide degradation</keyword>
<dbReference type="EMBL" id="QJNS01000745">
    <property type="protein sequence ID" value="RYO73893.1"/>
    <property type="molecule type" value="Genomic_DNA"/>
</dbReference>
<evidence type="ECO:0000256" key="3">
    <source>
        <dbReference type="ARBA" id="ARBA00022525"/>
    </source>
</evidence>
<comment type="catalytic activity">
    <reaction evidence="14">
        <text>[(1-&gt;4)-beta-D-glucosyl]n+m + reduced acceptor + O2 = 4-dehydro-beta-D-glucosyl-[(1-&gt;4)-beta-D-glucosyl]n-1 + [(1-&gt;4)-beta-D-glucosyl]m + acceptor + H2O.</text>
        <dbReference type="EC" id="1.14.99.56"/>
    </reaction>
</comment>
<evidence type="ECO:0000256" key="10">
    <source>
        <dbReference type="ARBA" id="ARBA00023157"/>
    </source>
</evidence>
<evidence type="ECO:0000256" key="16">
    <source>
        <dbReference type="SAM" id="MobiDB-lite"/>
    </source>
</evidence>
<evidence type="ECO:0000256" key="1">
    <source>
        <dbReference type="ARBA" id="ARBA00001973"/>
    </source>
</evidence>
<evidence type="ECO:0000256" key="5">
    <source>
        <dbReference type="ARBA" id="ARBA00022729"/>
    </source>
</evidence>
<evidence type="ECO:0000256" key="15">
    <source>
        <dbReference type="ARBA" id="ARBA00047174"/>
    </source>
</evidence>